<comment type="caution">
    <text evidence="1">The sequence shown here is derived from an EMBL/GenBank/DDBJ whole genome shotgun (WGS) entry which is preliminary data.</text>
</comment>
<organism evidence="1 2">
    <name type="scientific">Leptospira interrogans serovar Zanoni str. LT2156</name>
    <dbReference type="NCBI Taxonomy" id="1001601"/>
    <lineage>
        <taxon>Bacteria</taxon>
        <taxon>Pseudomonadati</taxon>
        <taxon>Spirochaetota</taxon>
        <taxon>Spirochaetia</taxon>
        <taxon>Leptospirales</taxon>
        <taxon>Leptospiraceae</taxon>
        <taxon>Leptospira</taxon>
    </lineage>
</organism>
<proteinExistence type="predicted"/>
<dbReference type="Proteomes" id="UP000012089">
    <property type="component" value="Unassembled WGS sequence"/>
</dbReference>
<evidence type="ECO:0000313" key="2">
    <source>
        <dbReference type="Proteomes" id="UP000012089"/>
    </source>
</evidence>
<gene>
    <name evidence="1" type="ORF">LEP1GSC158_2448</name>
</gene>
<dbReference type="AlphaFoldDB" id="M6HFT5"/>
<sequence>MVVPTLKGSVCKVQIPTFFRIIIPYVELTLESSIFWILI</sequence>
<dbReference type="EMBL" id="AFMF02000024">
    <property type="protein sequence ID" value="EMM96208.1"/>
    <property type="molecule type" value="Genomic_DNA"/>
</dbReference>
<protein>
    <submittedName>
        <fullName evidence="1">Uncharacterized protein</fullName>
    </submittedName>
</protein>
<accession>M6HFT5</accession>
<evidence type="ECO:0000313" key="1">
    <source>
        <dbReference type="EMBL" id="EMM96208.1"/>
    </source>
</evidence>
<reference evidence="1 2" key="1">
    <citation type="submission" date="2013-01" db="EMBL/GenBank/DDBJ databases">
        <authorList>
            <person name="Harkins D.M."/>
            <person name="Durkin A.S."/>
            <person name="Brinkac L.M."/>
            <person name="Haft D.H."/>
            <person name="Selengut J.D."/>
            <person name="Sanka R."/>
            <person name="DePew J."/>
            <person name="Purushe J."/>
            <person name="Tulsiani S.M."/>
            <person name="Graham G.C."/>
            <person name="Burns M.-A."/>
            <person name="Dohnt M.F."/>
            <person name="Smythe L.D."/>
            <person name="McKay D.B."/>
            <person name="Craig S.B."/>
            <person name="Vinetz J.M."/>
            <person name="Sutton G.G."/>
            <person name="Nierman W.C."/>
            <person name="Fouts D.E."/>
        </authorList>
    </citation>
    <scope>NUCLEOTIDE SEQUENCE [LARGE SCALE GENOMIC DNA]</scope>
    <source>
        <strain evidence="1 2">LT2156</strain>
    </source>
</reference>
<name>M6HFT5_LEPIR</name>